<dbReference type="Gene3D" id="3.30.70.1060">
    <property type="entry name" value="Dimeric alpha+beta barrel"/>
    <property type="match status" value="1"/>
</dbReference>
<dbReference type="InterPro" id="IPR005545">
    <property type="entry name" value="YCII"/>
</dbReference>
<name>A0A841FVJ5_9ACTN</name>
<dbReference type="EMBL" id="JACHGT010000012">
    <property type="protein sequence ID" value="MBB6037552.1"/>
    <property type="molecule type" value="Genomic_DNA"/>
</dbReference>
<dbReference type="PANTHER" id="PTHR35174:SF3">
    <property type="entry name" value="BLL7171 PROTEIN"/>
    <property type="match status" value="1"/>
</dbReference>
<dbReference type="InterPro" id="IPR011008">
    <property type="entry name" value="Dimeric_a/b-barrel"/>
</dbReference>
<dbReference type="Pfam" id="PF03795">
    <property type="entry name" value="YCII"/>
    <property type="match status" value="1"/>
</dbReference>
<dbReference type="PANTHER" id="PTHR35174">
    <property type="entry name" value="BLL7171 PROTEIN-RELATED"/>
    <property type="match status" value="1"/>
</dbReference>
<evidence type="ECO:0000256" key="1">
    <source>
        <dbReference type="ARBA" id="ARBA00007689"/>
    </source>
</evidence>
<reference evidence="3 4" key="1">
    <citation type="submission" date="2020-08" db="EMBL/GenBank/DDBJ databases">
        <title>Genomic Encyclopedia of Type Strains, Phase IV (KMG-IV): sequencing the most valuable type-strain genomes for metagenomic binning, comparative biology and taxonomic classification.</title>
        <authorList>
            <person name="Goeker M."/>
        </authorList>
    </citation>
    <scope>NUCLEOTIDE SEQUENCE [LARGE SCALE GENOMIC DNA]</scope>
    <source>
        <strain evidence="3 4">YIM 65646</strain>
    </source>
</reference>
<keyword evidence="4" id="KW-1185">Reference proteome</keyword>
<dbReference type="Proteomes" id="UP000548476">
    <property type="component" value="Unassembled WGS sequence"/>
</dbReference>
<gene>
    <name evidence="3" type="ORF">HNR73_005428</name>
</gene>
<feature type="domain" description="YCII-related" evidence="2">
    <location>
        <begin position="1"/>
        <end position="106"/>
    </location>
</feature>
<dbReference type="AlphaFoldDB" id="A0A841FVJ5"/>
<proteinExistence type="inferred from homology"/>
<comment type="caution">
    <text evidence="3">The sequence shown here is derived from an EMBL/GenBank/DDBJ whole genome shotgun (WGS) entry which is preliminary data.</text>
</comment>
<protein>
    <recommendedName>
        <fullName evidence="2">YCII-related domain-containing protein</fullName>
    </recommendedName>
</protein>
<accession>A0A841FVJ5</accession>
<comment type="similarity">
    <text evidence="1">Belongs to the YciI family.</text>
</comment>
<evidence type="ECO:0000313" key="3">
    <source>
        <dbReference type="EMBL" id="MBB6037552.1"/>
    </source>
</evidence>
<sequence length="126" mass="13378">MKYLMMAYTNLAAWDEMDPASPEFIAACEFYERLGAELTASGEFVSTEGLAHPALTRVVRKGADGAVAIDGPFAETKEVAASFAIIDVASHDRALEIAARIVEALGEPIEVRPIGSGPEDSMPPVP</sequence>
<evidence type="ECO:0000313" key="4">
    <source>
        <dbReference type="Proteomes" id="UP000548476"/>
    </source>
</evidence>
<evidence type="ECO:0000259" key="2">
    <source>
        <dbReference type="Pfam" id="PF03795"/>
    </source>
</evidence>
<organism evidence="3 4">
    <name type="scientific">Phytomonospora endophytica</name>
    <dbReference type="NCBI Taxonomy" id="714109"/>
    <lineage>
        <taxon>Bacteria</taxon>
        <taxon>Bacillati</taxon>
        <taxon>Actinomycetota</taxon>
        <taxon>Actinomycetes</taxon>
        <taxon>Micromonosporales</taxon>
        <taxon>Micromonosporaceae</taxon>
        <taxon>Phytomonospora</taxon>
    </lineage>
</organism>
<dbReference type="RefSeq" id="WP_184790362.1">
    <property type="nucleotide sequence ID" value="NZ_BONT01000085.1"/>
</dbReference>
<dbReference type="SUPFAM" id="SSF54909">
    <property type="entry name" value="Dimeric alpha+beta barrel"/>
    <property type="match status" value="1"/>
</dbReference>